<dbReference type="RefSeq" id="WP_178346904.1">
    <property type="nucleotide sequence ID" value="NZ_FQXC01000004.1"/>
</dbReference>
<feature type="transmembrane region" description="Helical" evidence="1">
    <location>
        <begin position="21"/>
        <end position="43"/>
    </location>
</feature>
<dbReference type="EMBL" id="FQXC01000004">
    <property type="protein sequence ID" value="SHH74791.1"/>
    <property type="molecule type" value="Genomic_DNA"/>
</dbReference>
<keyword evidence="3" id="KW-1185">Reference proteome</keyword>
<protein>
    <submittedName>
        <fullName evidence="2">Uncharacterized protein</fullName>
    </submittedName>
</protein>
<keyword evidence="1" id="KW-1133">Transmembrane helix</keyword>
<evidence type="ECO:0000256" key="1">
    <source>
        <dbReference type="SAM" id="Phobius"/>
    </source>
</evidence>
<gene>
    <name evidence="2" type="ORF">SAMN05443551_2880</name>
</gene>
<evidence type="ECO:0000313" key="3">
    <source>
        <dbReference type="Proteomes" id="UP000184221"/>
    </source>
</evidence>
<sequence length="52" mass="5917">MQTLQDGYRSFGLLITINWDRLLYAFAIVASLFLGAFIGSLMIEAMTHPVFY</sequence>
<keyword evidence="1" id="KW-0812">Transmembrane</keyword>
<keyword evidence="1" id="KW-0472">Membrane</keyword>
<organism evidence="2 3">
    <name type="scientific">Marivita hallyeonensis</name>
    <dbReference type="NCBI Taxonomy" id="996342"/>
    <lineage>
        <taxon>Bacteria</taxon>
        <taxon>Pseudomonadati</taxon>
        <taxon>Pseudomonadota</taxon>
        <taxon>Alphaproteobacteria</taxon>
        <taxon>Rhodobacterales</taxon>
        <taxon>Roseobacteraceae</taxon>
        <taxon>Marivita</taxon>
    </lineage>
</organism>
<accession>A0A1M5VHT8</accession>
<dbReference type="STRING" id="996342.SAMN05443551_2880"/>
<proteinExistence type="predicted"/>
<name>A0A1M5VHT8_9RHOB</name>
<evidence type="ECO:0000313" key="2">
    <source>
        <dbReference type="EMBL" id="SHH74791.1"/>
    </source>
</evidence>
<reference evidence="2 3" key="1">
    <citation type="submission" date="2016-11" db="EMBL/GenBank/DDBJ databases">
        <authorList>
            <person name="Jaros S."/>
            <person name="Januszkiewicz K."/>
            <person name="Wedrychowicz H."/>
        </authorList>
    </citation>
    <scope>NUCLEOTIDE SEQUENCE [LARGE SCALE GENOMIC DNA]</scope>
    <source>
        <strain evidence="2 3">DSM 29431</strain>
    </source>
</reference>
<dbReference type="Proteomes" id="UP000184221">
    <property type="component" value="Unassembled WGS sequence"/>
</dbReference>
<dbReference type="AlphaFoldDB" id="A0A1M5VHT8"/>